<name>A0A6L3ZGR0_9FLAO</name>
<dbReference type="PANTHER" id="PTHR22642:SF2">
    <property type="entry name" value="PROTEIN LONG AFTER FAR-RED 3"/>
    <property type="match status" value="1"/>
</dbReference>
<keyword evidence="3" id="KW-1185">Reference proteome</keyword>
<dbReference type="GO" id="GO:0016810">
    <property type="term" value="F:hydrolase activity, acting on carbon-nitrogen (but not peptide) bonds"/>
    <property type="evidence" value="ECO:0007669"/>
    <property type="project" value="InterPro"/>
</dbReference>
<accession>A0A6L3ZGR0</accession>
<dbReference type="CDD" id="cd01300">
    <property type="entry name" value="YtcJ_like"/>
    <property type="match status" value="1"/>
</dbReference>
<dbReference type="EMBL" id="WBVQ01000001">
    <property type="protein sequence ID" value="KAB2817044.1"/>
    <property type="molecule type" value="Genomic_DNA"/>
</dbReference>
<proteinExistence type="predicted"/>
<dbReference type="Proteomes" id="UP000484164">
    <property type="component" value="Unassembled WGS sequence"/>
</dbReference>
<protein>
    <submittedName>
        <fullName evidence="2">Amidohydrolase</fullName>
    </submittedName>
</protein>
<dbReference type="SUPFAM" id="SSF51556">
    <property type="entry name" value="Metallo-dependent hydrolases"/>
    <property type="match status" value="1"/>
</dbReference>
<dbReference type="InterPro" id="IPR011059">
    <property type="entry name" value="Metal-dep_hydrolase_composite"/>
</dbReference>
<dbReference type="SUPFAM" id="SSF51338">
    <property type="entry name" value="Composite domain of metallo-dependent hydrolases"/>
    <property type="match status" value="1"/>
</dbReference>
<dbReference type="PROSITE" id="PS51257">
    <property type="entry name" value="PROKAR_LIPOPROTEIN"/>
    <property type="match status" value="1"/>
</dbReference>
<feature type="domain" description="Amidohydrolase 3" evidence="1">
    <location>
        <begin position="80"/>
        <end position="543"/>
    </location>
</feature>
<dbReference type="Gene3D" id="3.10.310.70">
    <property type="match status" value="1"/>
</dbReference>
<evidence type="ECO:0000313" key="2">
    <source>
        <dbReference type="EMBL" id="KAB2817044.1"/>
    </source>
</evidence>
<gene>
    <name evidence="2" type="ORF">F8C82_01220</name>
</gene>
<dbReference type="InterPro" id="IPR032466">
    <property type="entry name" value="Metal_Hydrolase"/>
</dbReference>
<sequence>MKSQLLFALSACIATLCSCNSPVQPGRADFVLEHADIVYPDSICRDCNIAVIDGKIESIYPSSSDEKWVGKEYLNVRRQFVYPGFIDAHTHFMAYGLGKYKVDLTGTKSWEDVVRRTVQFAKDHPELTFIEGRGWDQNDWEDSSFPTNDSLNFHFPNIQVVLTRVDGHAVIVNDYALAQSNYIPGEEIEGGLVHAPNDKPTGVLIDNAINLLNLPPHSRAQQIEALLEAEKDCFKAGLTSVVEAGLPRESIELIDSLQQAGILKMQVYAMVSDSPEALDYYCERGPYKSDRLNVRSFKFYGDGALGSRGACLIHPYHDAPNERGFLLHDPEHFRSAAARLAKAGFQMNTHAIGDSANRLILDIYGKFCTPENDLRWRIEHAQVMDSSDFAYFNTYGIIPSVQPTHATSDMPWAENRLGPERIQYAYAYQRLLDEAGLLALGTDFPVEDISPIETFYAATIRKDGIGYPPEGFQMENAIGRVDALKGMTIWAAYACFEESEKGSIEAGKWADFTILDKNLLRIKSDKILSTKVLTTVVHGEVVYKMY</sequence>
<dbReference type="PANTHER" id="PTHR22642">
    <property type="entry name" value="IMIDAZOLONEPROPIONASE"/>
    <property type="match status" value="1"/>
</dbReference>
<dbReference type="InterPro" id="IPR013108">
    <property type="entry name" value="Amidohydro_3"/>
</dbReference>
<dbReference type="AlphaFoldDB" id="A0A6L3ZGR0"/>
<dbReference type="Gene3D" id="3.20.20.140">
    <property type="entry name" value="Metal-dependent hydrolases"/>
    <property type="match status" value="1"/>
</dbReference>
<organism evidence="2 3">
    <name type="scientific">Phaeocystidibacter marisrubri</name>
    <dbReference type="NCBI Taxonomy" id="1577780"/>
    <lineage>
        <taxon>Bacteria</taxon>
        <taxon>Pseudomonadati</taxon>
        <taxon>Bacteroidota</taxon>
        <taxon>Flavobacteriia</taxon>
        <taxon>Flavobacteriales</taxon>
        <taxon>Phaeocystidibacteraceae</taxon>
        <taxon>Phaeocystidibacter</taxon>
    </lineage>
</organism>
<comment type="caution">
    <text evidence="2">The sequence shown here is derived from an EMBL/GenBank/DDBJ whole genome shotgun (WGS) entry which is preliminary data.</text>
</comment>
<evidence type="ECO:0000259" key="1">
    <source>
        <dbReference type="Pfam" id="PF07969"/>
    </source>
</evidence>
<dbReference type="InterPro" id="IPR033932">
    <property type="entry name" value="YtcJ-like"/>
</dbReference>
<reference evidence="2 3" key="1">
    <citation type="submission" date="2019-10" db="EMBL/GenBank/DDBJ databases">
        <title>Genome sequence of Phaeocystidibacter marisrubri JCM30614 (type strain).</title>
        <authorList>
            <person name="Bowman J.P."/>
        </authorList>
    </citation>
    <scope>NUCLEOTIDE SEQUENCE [LARGE SCALE GENOMIC DNA]</scope>
    <source>
        <strain evidence="2 3">JCM 30614</strain>
    </source>
</reference>
<dbReference type="Gene3D" id="2.30.40.10">
    <property type="entry name" value="Urease, subunit C, domain 1"/>
    <property type="match status" value="1"/>
</dbReference>
<dbReference type="Pfam" id="PF07969">
    <property type="entry name" value="Amidohydro_3"/>
    <property type="match status" value="1"/>
</dbReference>
<keyword evidence="2" id="KW-0378">Hydrolase</keyword>
<dbReference type="OrthoDB" id="9767366at2"/>
<dbReference type="RefSeq" id="WP_151691616.1">
    <property type="nucleotide sequence ID" value="NZ_BMGX01000002.1"/>
</dbReference>
<evidence type="ECO:0000313" key="3">
    <source>
        <dbReference type="Proteomes" id="UP000484164"/>
    </source>
</evidence>